<dbReference type="Proteomes" id="UP000467240">
    <property type="component" value="Unassembled WGS sequence"/>
</dbReference>
<accession>A0A7J5BNQ7</accession>
<protein>
    <submittedName>
        <fullName evidence="2">Uncharacterized protein</fullName>
    </submittedName>
</protein>
<keyword evidence="1" id="KW-0472">Membrane</keyword>
<keyword evidence="3" id="KW-1185">Reference proteome</keyword>
<evidence type="ECO:0000313" key="2">
    <source>
        <dbReference type="EMBL" id="KAB1651662.1"/>
    </source>
</evidence>
<dbReference type="EMBL" id="WBJZ01000050">
    <property type="protein sequence ID" value="KAB1651662.1"/>
    <property type="molecule type" value="Genomic_DNA"/>
</dbReference>
<sequence length="132" mass="14523">MEILQVILPSLLGAGFGGLISWLISTRALKHSTRQRRADARFELACRLIRTKNGGRNFAMALNEIPAHFGDDAEIMTAFRQAVPTRAKSFDIDDVVKLIVLICQKAGLSDSLTTRDFLLGFYVGDGDDLPSI</sequence>
<proteinExistence type="predicted"/>
<dbReference type="RefSeq" id="WP_158042215.1">
    <property type="nucleotide sequence ID" value="NZ_JACCFV010000001.1"/>
</dbReference>
<name>A0A7J5BNQ7_9MICO</name>
<keyword evidence="1" id="KW-1133">Transmembrane helix</keyword>
<keyword evidence="1" id="KW-0812">Transmembrane</keyword>
<dbReference type="AlphaFoldDB" id="A0A7J5BNQ7"/>
<organism evidence="2 3">
    <name type="scientific">Pseudoclavibacter chungangensis</name>
    <dbReference type="NCBI Taxonomy" id="587635"/>
    <lineage>
        <taxon>Bacteria</taxon>
        <taxon>Bacillati</taxon>
        <taxon>Actinomycetota</taxon>
        <taxon>Actinomycetes</taxon>
        <taxon>Micrococcales</taxon>
        <taxon>Microbacteriaceae</taxon>
        <taxon>Pseudoclavibacter</taxon>
    </lineage>
</organism>
<evidence type="ECO:0000256" key="1">
    <source>
        <dbReference type="SAM" id="Phobius"/>
    </source>
</evidence>
<evidence type="ECO:0000313" key="3">
    <source>
        <dbReference type="Proteomes" id="UP000467240"/>
    </source>
</evidence>
<comment type="caution">
    <text evidence="2">The sequence shown here is derived from an EMBL/GenBank/DDBJ whole genome shotgun (WGS) entry which is preliminary data.</text>
</comment>
<reference evidence="2 3" key="1">
    <citation type="submission" date="2019-09" db="EMBL/GenBank/DDBJ databases">
        <title>Phylogeny of genus Pseudoclavibacter and closely related genus.</title>
        <authorList>
            <person name="Li Y."/>
        </authorList>
    </citation>
    <scope>NUCLEOTIDE SEQUENCE [LARGE SCALE GENOMIC DNA]</scope>
    <source>
        <strain evidence="2 3">DSM 23821</strain>
    </source>
</reference>
<feature type="transmembrane region" description="Helical" evidence="1">
    <location>
        <begin position="6"/>
        <end position="24"/>
    </location>
</feature>
<gene>
    <name evidence="2" type="ORF">F8O01_17725</name>
</gene>